<dbReference type="PANTHER" id="PTHR33376:SF18">
    <property type="entry name" value="2,3-DIKETO-L-GULONATE-BINDING PERIPLASMIC PROTEIN YIAO"/>
    <property type="match status" value="1"/>
</dbReference>
<reference evidence="3" key="2">
    <citation type="submission" date="2014-09" db="EMBL/GenBank/DDBJ databases">
        <authorList>
            <consortium name="NBRP consortium"/>
            <person name="Sawabe T."/>
            <person name="Meirelles P."/>
            <person name="Nakanishi M."/>
            <person name="Sayaka M."/>
            <person name="Hattori M."/>
            <person name="Ohkuma M."/>
        </authorList>
    </citation>
    <scope>NUCLEOTIDE SEQUENCE [LARGE SCALE GENOMIC DNA]</scope>
    <source>
        <strain evidence="3">JCM 19239</strain>
    </source>
</reference>
<dbReference type="Gene3D" id="3.40.190.170">
    <property type="entry name" value="Bacterial extracellular solute-binding protein, family 7"/>
    <property type="match status" value="1"/>
</dbReference>
<gene>
    <name evidence="2" type="ORF">JCM19239_7378</name>
</gene>
<sequence length="315" mass="35943">MGSANAKVIYLSYNGTSDPEKNAVHLFATNLKSIVEKESNNEIEIKLYPNSILGKEQERMVQVLHFPSLNIASFTGVSALFPEIFVNSIPFAFDDFESARSYYDHGQCWKKLKEEFYSRNNAHLLAAIEEGGFLAFTNNKQEIRTPSDLKGLKFRAMDKSQVALYESLGATGTPIPWTEVYMALKMGVADGQINPPMYIIMGGLYEVQKYLTLANITHSVQFLIGNDELLVNLSEKHKEVLYRAIEKANEINRRSVESLASKRIDYLKKRGLVVYKPNKDEMDLFRNATNESYISWLKKLDIDENWIELALQDMK</sequence>
<dbReference type="PANTHER" id="PTHR33376">
    <property type="match status" value="1"/>
</dbReference>
<dbReference type="InterPro" id="IPR018389">
    <property type="entry name" value="DctP_fam"/>
</dbReference>
<dbReference type="NCBIfam" id="NF037995">
    <property type="entry name" value="TRAP_S1"/>
    <property type="match status" value="1"/>
</dbReference>
<name>A0ABQ0J7M3_9VIBR</name>
<dbReference type="InterPro" id="IPR038404">
    <property type="entry name" value="TRAP_DctP_sf"/>
</dbReference>
<proteinExistence type="predicted"/>
<evidence type="ECO:0000313" key="2">
    <source>
        <dbReference type="EMBL" id="GAL24778.1"/>
    </source>
</evidence>
<accession>A0ABQ0J7M3</accession>
<protein>
    <submittedName>
        <fullName evidence="2">TRAP-type C4-dicarboxylate transport system periplasmic component</fullName>
    </submittedName>
</protein>
<keyword evidence="1" id="KW-0732">Signal</keyword>
<comment type="caution">
    <text evidence="2">The sequence shown here is derived from an EMBL/GenBank/DDBJ whole genome shotgun (WGS) entry which is preliminary data.</text>
</comment>
<organism evidence="2 3">
    <name type="scientific">Vibrio variabilis</name>
    <dbReference type="NCBI Taxonomy" id="990271"/>
    <lineage>
        <taxon>Bacteria</taxon>
        <taxon>Pseudomonadati</taxon>
        <taxon>Pseudomonadota</taxon>
        <taxon>Gammaproteobacteria</taxon>
        <taxon>Vibrionales</taxon>
        <taxon>Vibrionaceae</taxon>
        <taxon>Vibrio</taxon>
    </lineage>
</organism>
<keyword evidence="3" id="KW-1185">Reference proteome</keyword>
<evidence type="ECO:0000256" key="1">
    <source>
        <dbReference type="ARBA" id="ARBA00022729"/>
    </source>
</evidence>
<reference evidence="3" key="1">
    <citation type="submission" date="2014-09" db="EMBL/GenBank/DDBJ databases">
        <title>Vibrio variabilis JCM 19239. (C206) whole genome shotgun sequence.</title>
        <authorList>
            <person name="Sawabe T."/>
            <person name="Meirelles P."/>
            <person name="Nakanishi M."/>
            <person name="Sayaka M."/>
            <person name="Hattori M."/>
            <person name="Ohkuma M."/>
        </authorList>
    </citation>
    <scope>NUCLEOTIDE SEQUENCE [LARGE SCALE GENOMIC DNA]</scope>
    <source>
        <strain evidence="3">JCM 19239</strain>
    </source>
</reference>
<dbReference type="Pfam" id="PF03480">
    <property type="entry name" value="DctP"/>
    <property type="match status" value="1"/>
</dbReference>
<dbReference type="EMBL" id="BBMS01000005">
    <property type="protein sequence ID" value="GAL24778.1"/>
    <property type="molecule type" value="Genomic_DNA"/>
</dbReference>
<dbReference type="Proteomes" id="UP000029223">
    <property type="component" value="Unassembled WGS sequence"/>
</dbReference>
<evidence type="ECO:0000313" key="3">
    <source>
        <dbReference type="Proteomes" id="UP000029223"/>
    </source>
</evidence>